<feature type="compositionally biased region" description="Acidic residues" evidence="1">
    <location>
        <begin position="1581"/>
        <end position="1596"/>
    </location>
</feature>
<dbReference type="SUPFAM" id="SSF48371">
    <property type="entry name" value="ARM repeat"/>
    <property type="match status" value="1"/>
</dbReference>
<evidence type="ECO:0000256" key="1">
    <source>
        <dbReference type="SAM" id="MobiDB-lite"/>
    </source>
</evidence>
<evidence type="ECO:0000313" key="2">
    <source>
        <dbReference type="EMBL" id="KAK8898600.1"/>
    </source>
</evidence>
<feature type="compositionally biased region" description="Basic residues" evidence="1">
    <location>
        <begin position="1567"/>
        <end position="1576"/>
    </location>
</feature>
<evidence type="ECO:0008006" key="4">
    <source>
        <dbReference type="Google" id="ProtNLM"/>
    </source>
</evidence>
<accession>A0ABR2L5H0</accession>
<comment type="caution">
    <text evidence="2">The sequence shown here is derived from an EMBL/GenBank/DDBJ whole genome shotgun (WGS) entry which is preliminary data.</text>
</comment>
<name>A0ABR2L5H0_9EUKA</name>
<dbReference type="EMBL" id="JAPFFF010000001">
    <property type="protein sequence ID" value="KAK8898600.1"/>
    <property type="molecule type" value="Genomic_DNA"/>
</dbReference>
<protein>
    <recommendedName>
        <fullName evidence="4">Importin N-terminal domain-containing protein</fullName>
    </recommendedName>
</protein>
<feature type="region of interest" description="Disordered" evidence="1">
    <location>
        <begin position="1563"/>
        <end position="1596"/>
    </location>
</feature>
<dbReference type="InterPro" id="IPR016024">
    <property type="entry name" value="ARM-type_fold"/>
</dbReference>
<sequence>MKNLLDELSQISKQKIVLDPDVIISSKLVDFEKLLPEQSKLSDDNFEIIESVLIQALYANNSQISFQCSIRIAQCLLLLYQGERQMKIWNLVTSFNKNPTIPITYATGHVLNKRGKYSKSVISGVAKTLLSLNEKNVFPQLFALHACFKSSPKDMAPFVEKTLSIIKKFLLIPNEPVQLQCLKLSIKLVKNRQMPNDKILPLISQLLQDQIMPYIIDESCYLIAIIALSQLKSMGKTTISESSDQDEWSEKTKKGSNSEISRAFTIIESFKKHFSSVFPRFLSLLNPEFINRNSMDLLTFARRIDPHELPLLISFFGIDVRKELFEKISQENVSVDQLSILAYLAFDSKSLSDAASLAIEIATRPKSKDKSKSSKFFADFVKKDPETASKYLRKAAKFLANPPQESDTLEDDLRGLSVIVATVLTAAADRDQLIELVEDNCVTFLADAMKSDSITSPKFIPAFTVMTALPERFIDKEGVDKLLSLFPAYLKNFQYQSNLDKEKRIALHCSESLTLFFTVHCGFRNVETIIDLITTNDYLYNEFNQLCIFLAYPKLLMNPVGLAKLATKLKSIVMRAKAKQEFISAIVKDPFRTRTMFLNHIEFEMGDTPDYFTSSNSKEIMYRMYKIFPDFISALPESIQHMWVKWLVVECARNTAVHCLILALINDRRTQKLLPVNLHEVMLSVISSLDGTSNIQIAAEIIACWVRLFPKILNKVLSDLSHKKDCAQCLTLAAIYSYVPMTDDMITNQIIELNNIAKTNSDLCPFAMFALSSLFLSYSGQLAAMPFTDTQANFLLSLLCTSISLDPFVLYHISRAFNSLLPIISPDIESSRPMAIPIVKMMIQLIAGNPLPFCRQIFFHMMHSVFSFIRQYSDIAKMNFPVSKGVNLSCKIEACRAFADMLVIKNNDYDFMDLIPQILLILQLTNHNNALMFVIAVAANFASTNDPTSPSTRGQIQKWTQLAKLCISSGNLPSTGNVKIAANDKVKICMLKVISEILPMLIKTEPLLGEALDDIVTSLTRAVESRVSLLQKLAYPQLYKVIIDFGEIKGEADQPIISLYDIMFASAVKVGFYNLDISGDFVLSFLTFHISNMNNLYEEFISILDYFFVGFKECNHKTWHYHAITAKLCKVSMSKNDVYEKIKGFLSSFMNDYSKIILKAGYIWNEDPPNAIEISLFKTQYQSFYSDLIESFIWIQSFYEENDKIIIPKQLLTFFLEELSFEDNELWRINGAFCGLACLLEYESSHIKNKMLAKVIRAASYSYNKWNYVIRPYLPKFMKSASEMIEPKNAEEWDDMVQILIDDNFDPIVLCYLIKNGEPETISQYSINFVELIFKCYKEEKVDLEKSIALCTMIFYIADDQLLDLLDFVLKRKGRKSHIIDFKFAYLSQIFKFLPKKKKVANEFGSKLSQFIWNNFTNGGQKLMVQLICDSKIMAKYVLLSDEANDYTISIVEDLNLILSYFDFARFVFLNFDYLHDNNDFVTDLIKFCFRIIIQWNDDKKGTNVILQSGQILKMISSDSSPLIRIAFKEMDYDFQQIVINAVKKFTTIQKSRSKGANLQLFSKSSSRSKLRRSGRKSGEDDFDNDDDWQDLTIED</sequence>
<reference evidence="2 3" key="1">
    <citation type="submission" date="2024-04" db="EMBL/GenBank/DDBJ databases">
        <title>Tritrichomonas musculus Genome.</title>
        <authorList>
            <person name="Alves-Ferreira E."/>
            <person name="Grigg M."/>
            <person name="Lorenzi H."/>
            <person name="Galac M."/>
        </authorList>
    </citation>
    <scope>NUCLEOTIDE SEQUENCE [LARGE SCALE GENOMIC DNA]</scope>
    <source>
        <strain evidence="2 3">EAF2021</strain>
    </source>
</reference>
<gene>
    <name evidence="2" type="ORF">M9Y10_000892</name>
</gene>
<organism evidence="2 3">
    <name type="scientific">Tritrichomonas musculus</name>
    <dbReference type="NCBI Taxonomy" id="1915356"/>
    <lineage>
        <taxon>Eukaryota</taxon>
        <taxon>Metamonada</taxon>
        <taxon>Parabasalia</taxon>
        <taxon>Tritrichomonadida</taxon>
        <taxon>Tritrichomonadidae</taxon>
        <taxon>Tritrichomonas</taxon>
    </lineage>
</organism>
<dbReference type="Proteomes" id="UP001470230">
    <property type="component" value="Unassembled WGS sequence"/>
</dbReference>
<proteinExistence type="predicted"/>
<keyword evidence="3" id="KW-1185">Reference proteome</keyword>
<evidence type="ECO:0000313" key="3">
    <source>
        <dbReference type="Proteomes" id="UP001470230"/>
    </source>
</evidence>